<accession>A0AAD8J6L4</accession>
<sequence length="133" mass="15474">MRVDKKWLTCEEIASTEAINSDDNGFGLGFLDPGNWTNQDLQPVLNQAFPSAFRWRYQNVFPLTLKLKFRNGYELWVDRLCGILKDTRILLRDFNLEGGEVLLLEYCGNFDFVVYVIGLDGCELNYPRVLHEF</sequence>
<proteinExistence type="predicted"/>
<evidence type="ECO:0000256" key="5">
    <source>
        <dbReference type="ARBA" id="ARBA00023242"/>
    </source>
</evidence>
<organism evidence="6 7">
    <name type="scientific">Heracleum sosnowskyi</name>
    <dbReference type="NCBI Taxonomy" id="360622"/>
    <lineage>
        <taxon>Eukaryota</taxon>
        <taxon>Viridiplantae</taxon>
        <taxon>Streptophyta</taxon>
        <taxon>Embryophyta</taxon>
        <taxon>Tracheophyta</taxon>
        <taxon>Spermatophyta</taxon>
        <taxon>Magnoliopsida</taxon>
        <taxon>eudicotyledons</taxon>
        <taxon>Gunneridae</taxon>
        <taxon>Pentapetalae</taxon>
        <taxon>asterids</taxon>
        <taxon>campanulids</taxon>
        <taxon>Apiales</taxon>
        <taxon>Apiaceae</taxon>
        <taxon>Apioideae</taxon>
        <taxon>apioid superclade</taxon>
        <taxon>Tordylieae</taxon>
        <taxon>Tordyliinae</taxon>
        <taxon>Heracleum</taxon>
    </lineage>
</organism>
<evidence type="ECO:0000256" key="2">
    <source>
        <dbReference type="ARBA" id="ARBA00023015"/>
    </source>
</evidence>
<gene>
    <name evidence="6" type="ORF">POM88_008407</name>
</gene>
<dbReference type="SUPFAM" id="SSF101936">
    <property type="entry name" value="DNA-binding pseudobarrel domain"/>
    <property type="match status" value="1"/>
</dbReference>
<keyword evidence="7" id="KW-1185">Reference proteome</keyword>
<reference evidence="6" key="1">
    <citation type="submission" date="2023-02" db="EMBL/GenBank/DDBJ databases">
        <title>Genome of toxic invasive species Heracleum sosnowskyi carries increased number of genes despite the absence of recent whole-genome duplications.</title>
        <authorList>
            <person name="Schelkunov M."/>
            <person name="Shtratnikova V."/>
            <person name="Makarenko M."/>
            <person name="Klepikova A."/>
            <person name="Omelchenko D."/>
            <person name="Novikova G."/>
            <person name="Obukhova E."/>
            <person name="Bogdanov V."/>
            <person name="Penin A."/>
            <person name="Logacheva M."/>
        </authorList>
    </citation>
    <scope>NUCLEOTIDE SEQUENCE</scope>
    <source>
        <strain evidence="6">Hsosn_3</strain>
        <tissue evidence="6">Leaf</tissue>
    </source>
</reference>
<keyword evidence="2" id="KW-0805">Transcription regulation</keyword>
<keyword evidence="4" id="KW-0804">Transcription</keyword>
<comment type="subcellular location">
    <subcellularLocation>
        <location evidence="1">Nucleus</location>
    </subcellularLocation>
</comment>
<dbReference type="Proteomes" id="UP001237642">
    <property type="component" value="Unassembled WGS sequence"/>
</dbReference>
<evidence type="ECO:0000256" key="3">
    <source>
        <dbReference type="ARBA" id="ARBA00023125"/>
    </source>
</evidence>
<protein>
    <submittedName>
        <fullName evidence="6">Uncharacterized protein</fullName>
    </submittedName>
</protein>
<evidence type="ECO:0000313" key="6">
    <source>
        <dbReference type="EMBL" id="KAK1398544.1"/>
    </source>
</evidence>
<evidence type="ECO:0000256" key="1">
    <source>
        <dbReference type="ARBA" id="ARBA00004123"/>
    </source>
</evidence>
<comment type="caution">
    <text evidence="6">The sequence shown here is derived from an EMBL/GenBank/DDBJ whole genome shotgun (WGS) entry which is preliminary data.</text>
</comment>
<keyword evidence="5" id="KW-0539">Nucleus</keyword>
<evidence type="ECO:0000313" key="7">
    <source>
        <dbReference type="Proteomes" id="UP001237642"/>
    </source>
</evidence>
<dbReference type="GO" id="GO:0005634">
    <property type="term" value="C:nucleus"/>
    <property type="evidence" value="ECO:0007669"/>
    <property type="project" value="UniProtKB-SubCell"/>
</dbReference>
<dbReference type="AlphaFoldDB" id="A0AAD8J6L4"/>
<keyword evidence="3" id="KW-0238">DNA-binding</keyword>
<reference evidence="6" key="2">
    <citation type="submission" date="2023-05" db="EMBL/GenBank/DDBJ databases">
        <authorList>
            <person name="Schelkunov M.I."/>
        </authorList>
    </citation>
    <scope>NUCLEOTIDE SEQUENCE</scope>
    <source>
        <strain evidence="6">Hsosn_3</strain>
        <tissue evidence="6">Leaf</tissue>
    </source>
</reference>
<dbReference type="InterPro" id="IPR015300">
    <property type="entry name" value="DNA-bd_pseudobarrel_sf"/>
</dbReference>
<name>A0AAD8J6L4_9APIA</name>
<dbReference type="EMBL" id="JAUIZM010000002">
    <property type="protein sequence ID" value="KAK1398544.1"/>
    <property type="molecule type" value="Genomic_DNA"/>
</dbReference>
<evidence type="ECO:0000256" key="4">
    <source>
        <dbReference type="ARBA" id="ARBA00023163"/>
    </source>
</evidence>
<dbReference type="GO" id="GO:0003677">
    <property type="term" value="F:DNA binding"/>
    <property type="evidence" value="ECO:0007669"/>
    <property type="project" value="UniProtKB-KW"/>
</dbReference>